<gene>
    <name evidence="6" type="ORF">D1831_08195</name>
</gene>
<evidence type="ECO:0000256" key="4">
    <source>
        <dbReference type="PROSITE-ProRule" id="PRU00335"/>
    </source>
</evidence>
<dbReference type="Gene3D" id="1.10.357.10">
    <property type="entry name" value="Tetracycline Repressor, domain 2"/>
    <property type="match status" value="1"/>
</dbReference>
<evidence type="ECO:0000256" key="2">
    <source>
        <dbReference type="ARBA" id="ARBA00023125"/>
    </source>
</evidence>
<evidence type="ECO:0000313" key="7">
    <source>
        <dbReference type="Proteomes" id="UP000283633"/>
    </source>
</evidence>
<feature type="DNA-binding region" description="H-T-H motif" evidence="4">
    <location>
        <begin position="29"/>
        <end position="48"/>
    </location>
</feature>
<dbReference type="InterPro" id="IPR050109">
    <property type="entry name" value="HTH-type_TetR-like_transc_reg"/>
</dbReference>
<keyword evidence="1" id="KW-0805">Transcription regulation</keyword>
<accession>A0A426D712</accession>
<keyword evidence="7" id="KW-1185">Reference proteome</keyword>
<dbReference type="OrthoDB" id="1679733at2"/>
<dbReference type="Proteomes" id="UP000283633">
    <property type="component" value="Unassembled WGS sequence"/>
</dbReference>
<dbReference type="GO" id="GO:0000976">
    <property type="term" value="F:transcription cis-regulatory region binding"/>
    <property type="evidence" value="ECO:0007669"/>
    <property type="project" value="TreeGrafter"/>
</dbReference>
<keyword evidence="3" id="KW-0804">Transcription</keyword>
<name>A0A426D712_9LACO</name>
<dbReference type="PANTHER" id="PTHR30055">
    <property type="entry name" value="HTH-TYPE TRANSCRIPTIONAL REGULATOR RUTR"/>
    <property type="match status" value="1"/>
</dbReference>
<dbReference type="PANTHER" id="PTHR30055:SF234">
    <property type="entry name" value="HTH-TYPE TRANSCRIPTIONAL REGULATOR BETI"/>
    <property type="match status" value="1"/>
</dbReference>
<dbReference type="GO" id="GO:0003700">
    <property type="term" value="F:DNA-binding transcription factor activity"/>
    <property type="evidence" value="ECO:0007669"/>
    <property type="project" value="TreeGrafter"/>
</dbReference>
<organism evidence="6 7">
    <name type="scientific">Lactiplantibacillus garii</name>
    <dbReference type="NCBI Taxonomy" id="2306423"/>
    <lineage>
        <taxon>Bacteria</taxon>
        <taxon>Bacillati</taxon>
        <taxon>Bacillota</taxon>
        <taxon>Bacilli</taxon>
        <taxon>Lactobacillales</taxon>
        <taxon>Lactobacillaceae</taxon>
        <taxon>Lactiplantibacillus</taxon>
    </lineage>
</organism>
<sequence length="185" mass="20874">MRKDARQNQKKILTTARQLFSARGVDAVSMKDIASAAGIGAGTLYRHYAHKSTLCLALVTDRVRAFITDCDQYLITSQADAVEQFNVVLGRYLSIREANMALLTNVEAGEPGRLQFYQSELYRDLAQLFRRVISNLTPGLTTATLTFRTDMLIAMLKSTSYAFQRNERQLSQTEILTELRQLLQS</sequence>
<keyword evidence="2 4" id="KW-0238">DNA-binding</keyword>
<dbReference type="SUPFAM" id="SSF46689">
    <property type="entry name" value="Homeodomain-like"/>
    <property type="match status" value="1"/>
</dbReference>
<dbReference type="AlphaFoldDB" id="A0A426D712"/>
<comment type="caution">
    <text evidence="6">The sequence shown here is derived from an EMBL/GenBank/DDBJ whole genome shotgun (WGS) entry which is preliminary data.</text>
</comment>
<dbReference type="RefSeq" id="WP_125072442.1">
    <property type="nucleotide sequence ID" value="NZ_QWZQ01000024.1"/>
</dbReference>
<dbReference type="InterPro" id="IPR009057">
    <property type="entry name" value="Homeodomain-like_sf"/>
</dbReference>
<dbReference type="PROSITE" id="PS50977">
    <property type="entry name" value="HTH_TETR_2"/>
    <property type="match status" value="1"/>
</dbReference>
<protein>
    <submittedName>
        <fullName evidence="6">TetR/AcrR family transcriptional regulator</fullName>
    </submittedName>
</protein>
<reference evidence="6 7" key="1">
    <citation type="submission" date="2018-08" db="EMBL/GenBank/DDBJ databases">
        <title>Genome Lactobacillus garii FI11369.</title>
        <authorList>
            <person name="Diaz M."/>
            <person name="Narbad A."/>
        </authorList>
    </citation>
    <scope>NUCLEOTIDE SEQUENCE [LARGE SCALE GENOMIC DNA]</scope>
    <source>
        <strain evidence="6 7">FI11369</strain>
    </source>
</reference>
<evidence type="ECO:0000256" key="1">
    <source>
        <dbReference type="ARBA" id="ARBA00023015"/>
    </source>
</evidence>
<evidence type="ECO:0000256" key="3">
    <source>
        <dbReference type="ARBA" id="ARBA00023163"/>
    </source>
</evidence>
<dbReference type="InterPro" id="IPR001647">
    <property type="entry name" value="HTH_TetR"/>
</dbReference>
<dbReference type="PRINTS" id="PR00455">
    <property type="entry name" value="HTHTETR"/>
</dbReference>
<evidence type="ECO:0000313" key="6">
    <source>
        <dbReference type="EMBL" id="RRK10289.1"/>
    </source>
</evidence>
<dbReference type="EMBL" id="QWZQ01000024">
    <property type="protein sequence ID" value="RRK10289.1"/>
    <property type="molecule type" value="Genomic_DNA"/>
</dbReference>
<proteinExistence type="predicted"/>
<dbReference type="Pfam" id="PF00440">
    <property type="entry name" value="TetR_N"/>
    <property type="match status" value="1"/>
</dbReference>
<evidence type="ECO:0000259" key="5">
    <source>
        <dbReference type="PROSITE" id="PS50977"/>
    </source>
</evidence>
<feature type="domain" description="HTH tetR-type" evidence="5">
    <location>
        <begin position="6"/>
        <end position="66"/>
    </location>
</feature>